<accession>A0A0E9TCV2</accession>
<reference evidence="1" key="1">
    <citation type="submission" date="2014-11" db="EMBL/GenBank/DDBJ databases">
        <authorList>
            <person name="Amaro Gonzalez C."/>
        </authorList>
    </citation>
    <scope>NUCLEOTIDE SEQUENCE</scope>
</reference>
<reference evidence="1" key="2">
    <citation type="journal article" date="2015" name="Fish Shellfish Immunol.">
        <title>Early steps in the European eel (Anguilla anguilla)-Vibrio vulnificus interaction in the gills: Role of the RtxA13 toxin.</title>
        <authorList>
            <person name="Callol A."/>
            <person name="Pajuelo D."/>
            <person name="Ebbesson L."/>
            <person name="Teles M."/>
            <person name="MacKenzie S."/>
            <person name="Amaro C."/>
        </authorList>
    </citation>
    <scope>NUCLEOTIDE SEQUENCE</scope>
</reference>
<dbReference type="AlphaFoldDB" id="A0A0E9TCV2"/>
<name>A0A0E9TCV2_ANGAN</name>
<protein>
    <submittedName>
        <fullName evidence="1">Uncharacterized protein</fullName>
    </submittedName>
</protein>
<organism evidence="1">
    <name type="scientific">Anguilla anguilla</name>
    <name type="common">European freshwater eel</name>
    <name type="synonym">Muraena anguilla</name>
    <dbReference type="NCBI Taxonomy" id="7936"/>
    <lineage>
        <taxon>Eukaryota</taxon>
        <taxon>Metazoa</taxon>
        <taxon>Chordata</taxon>
        <taxon>Craniata</taxon>
        <taxon>Vertebrata</taxon>
        <taxon>Euteleostomi</taxon>
        <taxon>Actinopterygii</taxon>
        <taxon>Neopterygii</taxon>
        <taxon>Teleostei</taxon>
        <taxon>Anguilliformes</taxon>
        <taxon>Anguillidae</taxon>
        <taxon>Anguilla</taxon>
    </lineage>
</organism>
<sequence length="36" mass="3986">MGLRKKQNTAITHVSKMDNEAYSSVFAGFTDQKPSP</sequence>
<dbReference type="EMBL" id="GBXM01057335">
    <property type="protein sequence ID" value="JAH51242.1"/>
    <property type="molecule type" value="Transcribed_RNA"/>
</dbReference>
<evidence type="ECO:0000313" key="1">
    <source>
        <dbReference type="EMBL" id="JAH51242.1"/>
    </source>
</evidence>
<proteinExistence type="predicted"/>